<protein>
    <submittedName>
        <fullName evidence="1">Uncharacterized protein</fullName>
    </submittedName>
</protein>
<evidence type="ECO:0000313" key="2">
    <source>
        <dbReference type="Proteomes" id="UP001151760"/>
    </source>
</evidence>
<reference evidence="1" key="1">
    <citation type="journal article" date="2022" name="Int. J. Mol. Sci.">
        <title>Draft Genome of Tanacetum Coccineum: Genomic Comparison of Closely Related Tanacetum-Family Plants.</title>
        <authorList>
            <person name="Yamashiro T."/>
            <person name="Shiraishi A."/>
            <person name="Nakayama K."/>
            <person name="Satake H."/>
        </authorList>
    </citation>
    <scope>NUCLEOTIDE SEQUENCE</scope>
</reference>
<sequence length="71" mass="8047">MGIISTEAKLALEQSQQGVSYEVSRSTRFYWLSHSEIVDIEKVAVRSSLRSPNNKCALIESRAIEINQKSY</sequence>
<name>A0ABQ5IKP6_9ASTR</name>
<accession>A0ABQ5IKP6</accession>
<evidence type="ECO:0000313" key="1">
    <source>
        <dbReference type="EMBL" id="GJT99892.1"/>
    </source>
</evidence>
<organism evidence="1 2">
    <name type="scientific">Tanacetum coccineum</name>
    <dbReference type="NCBI Taxonomy" id="301880"/>
    <lineage>
        <taxon>Eukaryota</taxon>
        <taxon>Viridiplantae</taxon>
        <taxon>Streptophyta</taxon>
        <taxon>Embryophyta</taxon>
        <taxon>Tracheophyta</taxon>
        <taxon>Spermatophyta</taxon>
        <taxon>Magnoliopsida</taxon>
        <taxon>eudicotyledons</taxon>
        <taxon>Gunneridae</taxon>
        <taxon>Pentapetalae</taxon>
        <taxon>asterids</taxon>
        <taxon>campanulids</taxon>
        <taxon>Asterales</taxon>
        <taxon>Asteraceae</taxon>
        <taxon>Asteroideae</taxon>
        <taxon>Anthemideae</taxon>
        <taxon>Anthemidinae</taxon>
        <taxon>Tanacetum</taxon>
    </lineage>
</organism>
<dbReference type="EMBL" id="BQNB010020811">
    <property type="protein sequence ID" value="GJT99892.1"/>
    <property type="molecule type" value="Genomic_DNA"/>
</dbReference>
<keyword evidence="2" id="KW-1185">Reference proteome</keyword>
<gene>
    <name evidence="1" type="ORF">Tco_1110231</name>
</gene>
<proteinExistence type="predicted"/>
<dbReference type="Proteomes" id="UP001151760">
    <property type="component" value="Unassembled WGS sequence"/>
</dbReference>
<reference evidence="1" key="2">
    <citation type="submission" date="2022-01" db="EMBL/GenBank/DDBJ databases">
        <authorList>
            <person name="Yamashiro T."/>
            <person name="Shiraishi A."/>
            <person name="Satake H."/>
            <person name="Nakayama K."/>
        </authorList>
    </citation>
    <scope>NUCLEOTIDE SEQUENCE</scope>
</reference>
<comment type="caution">
    <text evidence="1">The sequence shown here is derived from an EMBL/GenBank/DDBJ whole genome shotgun (WGS) entry which is preliminary data.</text>
</comment>